<evidence type="ECO:0000256" key="3">
    <source>
        <dbReference type="ARBA" id="ARBA00022692"/>
    </source>
</evidence>
<evidence type="ECO:0000256" key="6">
    <source>
        <dbReference type="ARBA" id="ARBA00022989"/>
    </source>
</evidence>
<feature type="transmembrane region" description="Helical" evidence="11">
    <location>
        <begin position="207"/>
        <end position="229"/>
    </location>
</feature>
<comment type="similarity">
    <text evidence="2 9">Belongs to the OXA1/ALB3/YidC family.</text>
</comment>
<accession>A0AAW0YUR4</accession>
<dbReference type="InterPro" id="IPR001708">
    <property type="entry name" value="YidC/ALB3/OXA1/COX18"/>
</dbReference>
<evidence type="ECO:0000256" key="4">
    <source>
        <dbReference type="ARBA" id="ARBA00022792"/>
    </source>
</evidence>
<dbReference type="Proteomes" id="UP001388673">
    <property type="component" value="Unassembled WGS sequence"/>
</dbReference>
<evidence type="ECO:0000256" key="7">
    <source>
        <dbReference type="ARBA" id="ARBA00023128"/>
    </source>
</evidence>
<comment type="subcellular location">
    <subcellularLocation>
        <location evidence="9">Membrane</location>
        <topology evidence="9">Multi-pass membrane protein</topology>
    </subcellularLocation>
    <subcellularLocation>
        <location evidence="1">Mitochondrion inner membrane</location>
        <topology evidence="1">Multi-pass membrane protein</topology>
    </subcellularLocation>
</comment>
<feature type="compositionally biased region" description="Basic and acidic residues" evidence="10">
    <location>
        <begin position="524"/>
        <end position="545"/>
    </location>
</feature>
<dbReference type="EMBL" id="JBCAWK010000009">
    <property type="protein sequence ID" value="KAK8849683.1"/>
    <property type="molecule type" value="Genomic_DNA"/>
</dbReference>
<keyword evidence="3 9" id="KW-0812">Transmembrane</keyword>
<feature type="transmembrane region" description="Helical" evidence="11">
    <location>
        <begin position="285"/>
        <end position="306"/>
    </location>
</feature>
<feature type="compositionally biased region" description="Low complexity" evidence="10">
    <location>
        <begin position="76"/>
        <end position="86"/>
    </location>
</feature>
<dbReference type="GO" id="GO:0005743">
    <property type="term" value="C:mitochondrial inner membrane"/>
    <property type="evidence" value="ECO:0007669"/>
    <property type="project" value="UniProtKB-SubCell"/>
</dbReference>
<evidence type="ECO:0000256" key="2">
    <source>
        <dbReference type="ARBA" id="ARBA00009877"/>
    </source>
</evidence>
<evidence type="ECO:0000256" key="1">
    <source>
        <dbReference type="ARBA" id="ARBA00004448"/>
    </source>
</evidence>
<dbReference type="GeneID" id="92182276"/>
<evidence type="ECO:0000256" key="11">
    <source>
        <dbReference type="SAM" id="Phobius"/>
    </source>
</evidence>
<feature type="transmembrane region" description="Helical" evidence="11">
    <location>
        <begin position="331"/>
        <end position="350"/>
    </location>
</feature>
<evidence type="ECO:0000256" key="9">
    <source>
        <dbReference type="RuleBase" id="RU003945"/>
    </source>
</evidence>
<feature type="domain" description="Membrane insertase YidC/Oxa/ALB C-terminal" evidence="12">
    <location>
        <begin position="209"/>
        <end position="409"/>
    </location>
</feature>
<dbReference type="InterPro" id="IPR028055">
    <property type="entry name" value="YidC/Oxa/ALB_C"/>
</dbReference>
<dbReference type="PANTHER" id="PTHR12428">
    <property type="entry name" value="OXA1"/>
    <property type="match status" value="1"/>
</dbReference>
<keyword evidence="7" id="KW-0496">Mitochondrion</keyword>
<evidence type="ECO:0000256" key="8">
    <source>
        <dbReference type="ARBA" id="ARBA00023136"/>
    </source>
</evidence>
<feature type="region of interest" description="Disordered" evidence="10">
    <location>
        <begin position="496"/>
        <end position="545"/>
    </location>
</feature>
<dbReference type="Pfam" id="PF02096">
    <property type="entry name" value="60KD_IMP"/>
    <property type="match status" value="1"/>
</dbReference>
<organism evidence="13 14">
    <name type="scientific">Kwoniella newhampshirensis</name>
    <dbReference type="NCBI Taxonomy" id="1651941"/>
    <lineage>
        <taxon>Eukaryota</taxon>
        <taxon>Fungi</taxon>
        <taxon>Dikarya</taxon>
        <taxon>Basidiomycota</taxon>
        <taxon>Agaricomycotina</taxon>
        <taxon>Tremellomycetes</taxon>
        <taxon>Tremellales</taxon>
        <taxon>Cryptococcaceae</taxon>
        <taxon>Kwoniella</taxon>
    </lineage>
</organism>
<evidence type="ECO:0000259" key="12">
    <source>
        <dbReference type="Pfam" id="PF02096"/>
    </source>
</evidence>
<evidence type="ECO:0000313" key="14">
    <source>
        <dbReference type="Proteomes" id="UP001388673"/>
    </source>
</evidence>
<dbReference type="GO" id="GO:0032977">
    <property type="term" value="F:membrane insertase activity"/>
    <property type="evidence" value="ECO:0007669"/>
    <property type="project" value="InterPro"/>
</dbReference>
<dbReference type="GO" id="GO:0032979">
    <property type="term" value="P:protein insertion into mitochondrial inner membrane from matrix"/>
    <property type="evidence" value="ECO:0007669"/>
    <property type="project" value="TreeGrafter"/>
</dbReference>
<dbReference type="RefSeq" id="XP_066801571.1">
    <property type="nucleotide sequence ID" value="XM_066948112.1"/>
</dbReference>
<gene>
    <name evidence="13" type="ORF">IAR55_005018</name>
</gene>
<dbReference type="NCBIfam" id="TIGR03592">
    <property type="entry name" value="yidC_oxa1_cterm"/>
    <property type="match status" value="1"/>
</dbReference>
<keyword evidence="5" id="KW-0809">Transit peptide</keyword>
<keyword evidence="6 11" id="KW-1133">Transmembrane helix</keyword>
<feature type="region of interest" description="Disordered" evidence="10">
    <location>
        <begin position="60"/>
        <end position="86"/>
    </location>
</feature>
<sequence>MIPRTALRRAVRPSASLSHGASLRSLTYVSVRPSPIALGKRPAAASAISASTFASTRQFSWTPWRSPASPPAVDEPASASASTSTPIAAHEPILAEPHPDLTSTNATPVEAPLSDATTTLTSTPFSGLSPADAALLPQPPANALTPSLEDLILHSGKSLEEVLNSQEAIHAVMKVSDLKLMGYEHGMFSISGWFTDAIVAIHTYGGLPWWATIASITVAIRLALAPLLVKSQKHNVRLAAVNPQIQGLMEKAQEARAKNDLHAQTVVGQAMRQLMKENNVNPARALILPVIQLPIFFTFFTIIRGLTNLPLPQLKEGGIGWLTDLTMADPYYILPLTSLLFTNLVFRFGADGVGSDAKAGSPQRMAHMRNFIQLTTLLSLPVVAYFPAAILFYWTFSSGFTLLQSLLLRQHVVKRMLGIPIPPTIVPPPGTPVQKDPSYADTFRAIKNWWTESMERSQATGAIRHRELEDVRRRERIGGGGSQARTAPSDVFVERIKEEGTAPTAPVQATSVRRAASVAPTRAVDSRQSEKQRRIAAAREKRSSR</sequence>
<reference evidence="13 14" key="1">
    <citation type="journal article" date="2024" name="bioRxiv">
        <title>Comparative genomics of Cryptococcus and Kwoniella reveals pathogenesis evolution and contrasting karyotype dynamics via intercentromeric recombination or chromosome fusion.</title>
        <authorList>
            <person name="Coelho M.A."/>
            <person name="David-Palma M."/>
            <person name="Shea T."/>
            <person name="Bowers K."/>
            <person name="McGinley-Smith S."/>
            <person name="Mohammad A.W."/>
            <person name="Gnirke A."/>
            <person name="Yurkov A.M."/>
            <person name="Nowrousian M."/>
            <person name="Sun S."/>
            <person name="Cuomo C.A."/>
            <person name="Heitman J."/>
        </authorList>
    </citation>
    <scope>NUCLEOTIDE SEQUENCE [LARGE SCALE GENOMIC DNA]</scope>
    <source>
        <strain evidence="13 14">CBS 13917</strain>
    </source>
</reference>
<evidence type="ECO:0000256" key="10">
    <source>
        <dbReference type="SAM" id="MobiDB-lite"/>
    </source>
</evidence>
<dbReference type="CDD" id="cd20069">
    <property type="entry name" value="5TM_Oxa1-like"/>
    <property type="match status" value="1"/>
</dbReference>
<dbReference type="PANTHER" id="PTHR12428:SF66">
    <property type="entry name" value="MITOCHONDRIAL INNER MEMBRANE PROTEIN OXA1L"/>
    <property type="match status" value="1"/>
</dbReference>
<keyword evidence="4" id="KW-0999">Mitochondrion inner membrane</keyword>
<keyword evidence="14" id="KW-1185">Reference proteome</keyword>
<protein>
    <recommendedName>
        <fullName evidence="12">Membrane insertase YidC/Oxa/ALB C-terminal domain-containing protein</fullName>
    </recommendedName>
</protein>
<proteinExistence type="inferred from homology"/>
<name>A0AAW0YUR4_9TREE</name>
<dbReference type="AlphaFoldDB" id="A0AAW0YUR4"/>
<comment type="caution">
    <text evidence="13">The sequence shown here is derived from an EMBL/GenBank/DDBJ whole genome shotgun (WGS) entry which is preliminary data.</text>
</comment>
<evidence type="ECO:0000313" key="13">
    <source>
        <dbReference type="EMBL" id="KAK8849683.1"/>
    </source>
</evidence>
<dbReference type="KEGG" id="kne:92182276"/>
<keyword evidence="8 11" id="KW-0472">Membrane</keyword>
<feature type="transmembrane region" description="Helical" evidence="11">
    <location>
        <begin position="371"/>
        <end position="396"/>
    </location>
</feature>
<evidence type="ECO:0000256" key="5">
    <source>
        <dbReference type="ARBA" id="ARBA00022946"/>
    </source>
</evidence>